<evidence type="ECO:0000313" key="1">
    <source>
        <dbReference type="EMBL" id="HGB30264.1"/>
    </source>
</evidence>
<name>A0A7C3SPU2_9BACT</name>
<dbReference type="AlphaFoldDB" id="A0A7C3SPU2"/>
<gene>
    <name evidence="1" type="ORF">ENV35_00120</name>
</gene>
<protein>
    <submittedName>
        <fullName evidence="1">Uncharacterized protein</fullName>
    </submittedName>
</protein>
<comment type="caution">
    <text evidence="1">The sequence shown here is derived from an EMBL/GenBank/DDBJ whole genome shotgun (WGS) entry which is preliminary data.</text>
</comment>
<accession>A0A7C3SPU2</accession>
<dbReference type="EMBL" id="DTGA01000001">
    <property type="protein sequence ID" value="HGB30264.1"/>
    <property type="molecule type" value="Genomic_DNA"/>
</dbReference>
<sequence>MKLSEIITKFVNQQEKKERQTGRYYASEIYDIIKKRITPENFFEEKSLIDEFGAKCISSGIASEEYLDKVFKEMNIDYTYQPKKEIQITEEVVLVVKPDFQFSDFIVEVKNPVKIYETIPEKWIYQLECEYRAFYLPVYLWQISHPFSVKQTAFVPSKQRWNKIIETLLEFHQKLKVLNQKRSL</sequence>
<organism evidence="1">
    <name type="scientific">Dictyoglomus turgidum</name>
    <dbReference type="NCBI Taxonomy" id="513050"/>
    <lineage>
        <taxon>Bacteria</taxon>
        <taxon>Pseudomonadati</taxon>
        <taxon>Dictyoglomota</taxon>
        <taxon>Dictyoglomia</taxon>
        <taxon>Dictyoglomales</taxon>
        <taxon>Dictyoglomaceae</taxon>
        <taxon>Dictyoglomus</taxon>
    </lineage>
</organism>
<proteinExistence type="predicted"/>
<reference evidence="1" key="1">
    <citation type="journal article" date="2020" name="mSystems">
        <title>Genome- and Community-Level Interaction Insights into Carbon Utilization and Element Cycling Functions of Hydrothermarchaeota in Hydrothermal Sediment.</title>
        <authorList>
            <person name="Zhou Z."/>
            <person name="Liu Y."/>
            <person name="Xu W."/>
            <person name="Pan J."/>
            <person name="Luo Z.H."/>
            <person name="Li M."/>
        </authorList>
    </citation>
    <scope>NUCLEOTIDE SEQUENCE [LARGE SCALE GENOMIC DNA]</scope>
    <source>
        <strain evidence="1">SpSt-751</strain>
    </source>
</reference>